<dbReference type="OrthoDB" id="4427456at2"/>
<dbReference type="CDD" id="cd00093">
    <property type="entry name" value="HTH_XRE"/>
    <property type="match status" value="1"/>
</dbReference>
<dbReference type="InterPro" id="IPR010982">
    <property type="entry name" value="Lambda_DNA-bd_dom_sf"/>
</dbReference>
<dbReference type="Pfam" id="PF01381">
    <property type="entry name" value="HTH_3"/>
    <property type="match status" value="1"/>
</dbReference>
<evidence type="ECO:0000313" key="3">
    <source>
        <dbReference type="EMBL" id="SDL49225.1"/>
    </source>
</evidence>
<dbReference type="EMBL" id="FNGX01000002">
    <property type="protein sequence ID" value="SDL49225.1"/>
    <property type="molecule type" value="Genomic_DNA"/>
</dbReference>
<keyword evidence="1 3" id="KW-0238">DNA-binding</keyword>
<gene>
    <name evidence="3" type="ORF">SAMN05216400_0840</name>
</gene>
<dbReference type="RefSeq" id="WP_074566682.1">
    <property type="nucleotide sequence ID" value="NZ_FNGX01000002.1"/>
</dbReference>
<organism evidence="3 4">
    <name type="scientific">Streptococcus equinus</name>
    <name type="common">Streptococcus bovis</name>
    <dbReference type="NCBI Taxonomy" id="1335"/>
    <lineage>
        <taxon>Bacteria</taxon>
        <taxon>Bacillati</taxon>
        <taxon>Bacillota</taxon>
        <taxon>Bacilli</taxon>
        <taxon>Lactobacillales</taxon>
        <taxon>Streptococcaceae</taxon>
        <taxon>Streptococcus</taxon>
    </lineage>
</organism>
<proteinExistence type="predicted"/>
<sequence>MQKMTLKALRANSGLSQEKAAKKLGVAAATLSKWENAKSFPDAIEIGEIEKLYNTNYNDIIFLPRNTV</sequence>
<dbReference type="PANTHER" id="PTHR46558">
    <property type="entry name" value="TRACRIPTIONAL REGULATORY PROTEIN-RELATED-RELATED"/>
    <property type="match status" value="1"/>
</dbReference>
<reference evidence="3 4" key="1">
    <citation type="submission" date="2016-10" db="EMBL/GenBank/DDBJ databases">
        <authorList>
            <person name="de Groot N.N."/>
        </authorList>
    </citation>
    <scope>NUCLEOTIDE SEQUENCE [LARGE SCALE GENOMIC DNA]</scope>
    <source>
        <strain evidence="3 4">Sb09</strain>
    </source>
</reference>
<evidence type="ECO:0000259" key="2">
    <source>
        <dbReference type="PROSITE" id="PS50943"/>
    </source>
</evidence>
<dbReference type="Proteomes" id="UP000183162">
    <property type="component" value="Unassembled WGS sequence"/>
</dbReference>
<dbReference type="InterPro" id="IPR001387">
    <property type="entry name" value="Cro/C1-type_HTH"/>
</dbReference>
<accession>A0A1G9KIG0</accession>
<evidence type="ECO:0000313" key="4">
    <source>
        <dbReference type="Proteomes" id="UP000183162"/>
    </source>
</evidence>
<name>A0A1G9KIG0_STREI</name>
<dbReference type="Gene3D" id="1.10.260.40">
    <property type="entry name" value="lambda repressor-like DNA-binding domains"/>
    <property type="match status" value="1"/>
</dbReference>
<feature type="domain" description="HTH cro/C1-type" evidence="2">
    <location>
        <begin position="6"/>
        <end position="60"/>
    </location>
</feature>
<protein>
    <submittedName>
        <fullName evidence="3">DNA-binding transcriptional regulator, XRE-family HTH domain</fullName>
    </submittedName>
</protein>
<dbReference type="PANTHER" id="PTHR46558:SF11">
    <property type="entry name" value="HTH-TYPE TRANSCRIPTIONAL REGULATOR XRE"/>
    <property type="match status" value="1"/>
</dbReference>
<dbReference type="GO" id="GO:0003677">
    <property type="term" value="F:DNA binding"/>
    <property type="evidence" value="ECO:0007669"/>
    <property type="project" value="UniProtKB-KW"/>
</dbReference>
<dbReference type="PROSITE" id="PS50943">
    <property type="entry name" value="HTH_CROC1"/>
    <property type="match status" value="1"/>
</dbReference>
<dbReference type="SUPFAM" id="SSF47413">
    <property type="entry name" value="lambda repressor-like DNA-binding domains"/>
    <property type="match status" value="1"/>
</dbReference>
<dbReference type="AlphaFoldDB" id="A0A1G9KIG0"/>
<evidence type="ECO:0000256" key="1">
    <source>
        <dbReference type="ARBA" id="ARBA00023125"/>
    </source>
</evidence>
<dbReference type="SMART" id="SM00530">
    <property type="entry name" value="HTH_XRE"/>
    <property type="match status" value="1"/>
</dbReference>